<feature type="domain" description="HTH asnC-type" evidence="4">
    <location>
        <begin position="20"/>
        <end position="81"/>
    </location>
</feature>
<dbReference type="Pfam" id="PF13412">
    <property type="entry name" value="HTH_24"/>
    <property type="match status" value="1"/>
</dbReference>
<dbReference type="InterPro" id="IPR036388">
    <property type="entry name" value="WH-like_DNA-bd_sf"/>
</dbReference>
<accession>A0A2T0WC65</accession>
<dbReference type="Gene3D" id="1.10.10.10">
    <property type="entry name" value="Winged helix-like DNA-binding domain superfamily/Winged helix DNA-binding domain"/>
    <property type="match status" value="1"/>
</dbReference>
<dbReference type="Pfam" id="PF01037">
    <property type="entry name" value="AsnC_trans_reg"/>
    <property type="match status" value="1"/>
</dbReference>
<organism evidence="5 6">
    <name type="scientific">Donghicola tyrosinivorans</name>
    <dbReference type="NCBI Taxonomy" id="1652492"/>
    <lineage>
        <taxon>Bacteria</taxon>
        <taxon>Pseudomonadati</taxon>
        <taxon>Pseudomonadota</taxon>
        <taxon>Alphaproteobacteria</taxon>
        <taxon>Rhodobacterales</taxon>
        <taxon>Roseobacteraceae</taxon>
        <taxon>Donghicola</taxon>
    </lineage>
</organism>
<dbReference type="Proteomes" id="UP000238392">
    <property type="component" value="Unassembled WGS sequence"/>
</dbReference>
<proteinExistence type="predicted"/>
<sequence length="174" mass="19517">MATVRRIWCCRVCYKPMQRLDARDLAILRTLCTEGRISKTDLAARVGLSPTPCWERLAKLERAGVIQGYGAQVALRAIGPHVVIFATVELDGHRAEDFRRFEAAMQRLPEVTGVWALGGGFDYLVQVITRDIDSYQRMIDGLLEEEIGLARYYTYIVTKSVKSAPPPLDFLAGL</sequence>
<dbReference type="PROSITE" id="PS00519">
    <property type="entry name" value="HTH_ASNC_1"/>
    <property type="match status" value="1"/>
</dbReference>
<dbReference type="GO" id="GO:0005829">
    <property type="term" value="C:cytosol"/>
    <property type="evidence" value="ECO:0007669"/>
    <property type="project" value="TreeGrafter"/>
</dbReference>
<dbReference type="PROSITE" id="PS50956">
    <property type="entry name" value="HTH_ASNC_2"/>
    <property type="match status" value="1"/>
</dbReference>
<dbReference type="AlphaFoldDB" id="A0A2T0WC65"/>
<dbReference type="InterPro" id="IPR011008">
    <property type="entry name" value="Dimeric_a/b-barrel"/>
</dbReference>
<dbReference type="PANTHER" id="PTHR30154:SF34">
    <property type="entry name" value="TRANSCRIPTIONAL REGULATOR AZLB"/>
    <property type="match status" value="1"/>
</dbReference>
<evidence type="ECO:0000313" key="5">
    <source>
        <dbReference type="EMBL" id="PRY84303.1"/>
    </source>
</evidence>
<keyword evidence="2" id="KW-0238">DNA-binding</keyword>
<dbReference type="InterPro" id="IPR000485">
    <property type="entry name" value="AsnC-type_HTH_dom"/>
</dbReference>
<dbReference type="InterPro" id="IPR036390">
    <property type="entry name" value="WH_DNA-bd_sf"/>
</dbReference>
<keyword evidence="3" id="KW-0804">Transcription</keyword>
<dbReference type="InterPro" id="IPR019887">
    <property type="entry name" value="Tscrpt_reg_AsnC/Lrp_C"/>
</dbReference>
<dbReference type="InterPro" id="IPR011991">
    <property type="entry name" value="ArsR-like_HTH"/>
</dbReference>
<protein>
    <submittedName>
        <fullName evidence="5">Lrp/AsnC family transcriptional regulator of ectoine degradation</fullName>
    </submittedName>
</protein>
<evidence type="ECO:0000256" key="2">
    <source>
        <dbReference type="ARBA" id="ARBA00023125"/>
    </source>
</evidence>
<dbReference type="SMART" id="SM00344">
    <property type="entry name" value="HTH_ASNC"/>
    <property type="match status" value="1"/>
</dbReference>
<dbReference type="GO" id="GO:0043565">
    <property type="term" value="F:sequence-specific DNA binding"/>
    <property type="evidence" value="ECO:0007669"/>
    <property type="project" value="InterPro"/>
</dbReference>
<keyword evidence="6" id="KW-1185">Reference proteome</keyword>
<name>A0A2T0WC65_9RHOB</name>
<dbReference type="GO" id="GO:0006355">
    <property type="term" value="P:regulation of DNA-templated transcription"/>
    <property type="evidence" value="ECO:0007669"/>
    <property type="project" value="UniProtKB-ARBA"/>
</dbReference>
<gene>
    <name evidence="5" type="ORF">CLV74_12625</name>
</gene>
<keyword evidence="1" id="KW-0805">Transcription regulation</keyword>
<reference evidence="5 6" key="1">
    <citation type="submission" date="2018-03" db="EMBL/GenBank/DDBJ databases">
        <title>Genomic Encyclopedia of Archaeal and Bacterial Type Strains, Phase II (KMG-II): from individual species to whole genera.</title>
        <authorList>
            <person name="Goeker M."/>
        </authorList>
    </citation>
    <scope>NUCLEOTIDE SEQUENCE [LARGE SCALE GENOMIC DNA]</scope>
    <source>
        <strain evidence="5 6">DSM 100212</strain>
    </source>
</reference>
<dbReference type="InterPro" id="IPR019888">
    <property type="entry name" value="Tscrpt_reg_AsnC-like"/>
</dbReference>
<dbReference type="GO" id="GO:0043200">
    <property type="term" value="P:response to amino acid"/>
    <property type="evidence" value="ECO:0007669"/>
    <property type="project" value="TreeGrafter"/>
</dbReference>
<dbReference type="InterPro" id="IPR019885">
    <property type="entry name" value="Tscrpt_reg_HTH_AsnC-type_CS"/>
</dbReference>
<dbReference type="EMBL" id="PVTQ01000026">
    <property type="protein sequence ID" value="PRY84303.1"/>
    <property type="molecule type" value="Genomic_DNA"/>
</dbReference>
<evidence type="ECO:0000256" key="1">
    <source>
        <dbReference type="ARBA" id="ARBA00023015"/>
    </source>
</evidence>
<dbReference type="SUPFAM" id="SSF54909">
    <property type="entry name" value="Dimeric alpha+beta barrel"/>
    <property type="match status" value="1"/>
</dbReference>
<evidence type="ECO:0000259" key="4">
    <source>
        <dbReference type="PROSITE" id="PS50956"/>
    </source>
</evidence>
<evidence type="ECO:0000313" key="6">
    <source>
        <dbReference type="Proteomes" id="UP000238392"/>
    </source>
</evidence>
<dbReference type="PRINTS" id="PR00033">
    <property type="entry name" value="HTHASNC"/>
</dbReference>
<dbReference type="Gene3D" id="3.30.70.920">
    <property type="match status" value="1"/>
</dbReference>
<dbReference type="SUPFAM" id="SSF46785">
    <property type="entry name" value="Winged helix' DNA-binding domain"/>
    <property type="match status" value="1"/>
</dbReference>
<dbReference type="PANTHER" id="PTHR30154">
    <property type="entry name" value="LEUCINE-RESPONSIVE REGULATORY PROTEIN"/>
    <property type="match status" value="1"/>
</dbReference>
<dbReference type="CDD" id="cd00090">
    <property type="entry name" value="HTH_ARSR"/>
    <property type="match status" value="1"/>
</dbReference>
<comment type="caution">
    <text evidence="5">The sequence shown here is derived from an EMBL/GenBank/DDBJ whole genome shotgun (WGS) entry which is preliminary data.</text>
</comment>
<evidence type="ECO:0000256" key="3">
    <source>
        <dbReference type="ARBA" id="ARBA00023163"/>
    </source>
</evidence>